<gene>
    <name evidence="7" type="ORF">EVEC_LOCUS9891</name>
</gene>
<feature type="transmembrane region" description="Helical" evidence="6">
    <location>
        <begin position="78"/>
        <end position="103"/>
    </location>
</feature>
<dbReference type="InterPro" id="IPR013861">
    <property type="entry name" value="TMEM115/Pdh1/Rbl19"/>
</dbReference>
<evidence type="ECO:0000256" key="2">
    <source>
        <dbReference type="ARBA" id="ARBA00022692"/>
    </source>
</evidence>
<name>A0A0N4VI95_ENTVE</name>
<feature type="transmembrane region" description="Helical" evidence="6">
    <location>
        <begin position="47"/>
        <end position="66"/>
    </location>
</feature>
<dbReference type="PANTHER" id="PTHR13377">
    <property type="entry name" value="PLACENTAL PROTEIN 6"/>
    <property type="match status" value="1"/>
</dbReference>
<dbReference type="OrthoDB" id="73612at2759"/>
<dbReference type="Pfam" id="PF08551">
    <property type="entry name" value="DUF1751"/>
    <property type="match status" value="1"/>
</dbReference>
<protein>
    <submittedName>
        <fullName evidence="9">Transmembrane protein</fullName>
    </submittedName>
</protein>
<reference evidence="9" key="1">
    <citation type="submission" date="2017-02" db="UniProtKB">
        <authorList>
            <consortium name="WormBaseParasite"/>
        </authorList>
    </citation>
    <scope>IDENTIFICATION</scope>
</reference>
<dbReference type="InterPro" id="IPR035952">
    <property type="entry name" value="Rhomboid-like_sf"/>
</dbReference>
<evidence type="ECO:0000256" key="4">
    <source>
        <dbReference type="ARBA" id="ARBA00023136"/>
    </source>
</evidence>
<comment type="subcellular location">
    <subcellularLocation>
        <location evidence="1">Membrane</location>
        <topology evidence="1">Multi-pass membrane protein</topology>
    </subcellularLocation>
</comment>
<evidence type="ECO:0000313" key="7">
    <source>
        <dbReference type="EMBL" id="VDD95140.1"/>
    </source>
</evidence>
<feature type="transmembrane region" description="Helical" evidence="6">
    <location>
        <begin position="12"/>
        <end position="35"/>
    </location>
</feature>
<dbReference type="STRING" id="51028.A0A0N4VI95"/>
<sequence>MLSGYFFVFYKFSGFFFSLSSRLFTLFTLTGAQLVKLEIWRLVTHCIFERNIVLFLFALYSVYRSAVLFEPLWGIQEFLRFFGIVQILSSFLVAVISLLTYVVIKDDFFFFDVQIYGPAAFSVAALVAVKQYLPDSILLTTPVGRCKNTHLPGIAVFCGCIAAAFGFLRWIAVLQILFGIQIAWTYLRFYQYHDDGEPRGDPSDHFAWATLYPSKLQPCMNSIASVFYRILIKIRLCKPIIRRIDVSRLESISILPTSQSKEAERKRQKAIRDLTERLSRSQRDDTGNWPEMEVEGEEVETKEMASSVELVNFNFKSSEGGTKDDSSASKVGNTVIEAKDMQEE</sequence>
<evidence type="ECO:0000256" key="1">
    <source>
        <dbReference type="ARBA" id="ARBA00004141"/>
    </source>
</evidence>
<accession>A0A0N4VI95</accession>
<evidence type="ECO:0000313" key="8">
    <source>
        <dbReference type="Proteomes" id="UP000274131"/>
    </source>
</evidence>
<dbReference type="GO" id="GO:0006890">
    <property type="term" value="P:retrograde vesicle-mediated transport, Golgi to endoplasmic reticulum"/>
    <property type="evidence" value="ECO:0007669"/>
    <property type="project" value="InterPro"/>
</dbReference>
<dbReference type="GO" id="GO:0005794">
    <property type="term" value="C:Golgi apparatus"/>
    <property type="evidence" value="ECO:0007669"/>
    <property type="project" value="TreeGrafter"/>
</dbReference>
<dbReference type="GO" id="GO:0016020">
    <property type="term" value="C:membrane"/>
    <property type="evidence" value="ECO:0007669"/>
    <property type="project" value="UniProtKB-SubCell"/>
</dbReference>
<proteinExistence type="predicted"/>
<feature type="region of interest" description="Disordered" evidence="5">
    <location>
        <begin position="277"/>
        <end position="300"/>
    </location>
</feature>
<organism evidence="9">
    <name type="scientific">Enterobius vermicularis</name>
    <name type="common">Human pinworm</name>
    <dbReference type="NCBI Taxonomy" id="51028"/>
    <lineage>
        <taxon>Eukaryota</taxon>
        <taxon>Metazoa</taxon>
        <taxon>Ecdysozoa</taxon>
        <taxon>Nematoda</taxon>
        <taxon>Chromadorea</taxon>
        <taxon>Rhabditida</taxon>
        <taxon>Spirurina</taxon>
        <taxon>Oxyuridomorpha</taxon>
        <taxon>Oxyuroidea</taxon>
        <taxon>Oxyuridae</taxon>
        <taxon>Enterobius</taxon>
    </lineage>
</organism>
<feature type="compositionally biased region" description="Basic and acidic residues" evidence="5">
    <location>
        <begin position="277"/>
        <end position="286"/>
    </location>
</feature>
<keyword evidence="8" id="KW-1185">Reference proteome</keyword>
<evidence type="ECO:0000313" key="9">
    <source>
        <dbReference type="WBParaSite" id="EVEC_0001054801-mRNA-1"/>
    </source>
</evidence>
<evidence type="ECO:0000256" key="6">
    <source>
        <dbReference type="SAM" id="Phobius"/>
    </source>
</evidence>
<reference evidence="7 8" key="2">
    <citation type="submission" date="2018-10" db="EMBL/GenBank/DDBJ databases">
        <authorList>
            <consortium name="Pathogen Informatics"/>
        </authorList>
    </citation>
    <scope>NUCLEOTIDE SEQUENCE [LARGE SCALE GENOMIC DNA]</scope>
</reference>
<keyword evidence="4 6" id="KW-0472">Membrane</keyword>
<dbReference type="AlphaFoldDB" id="A0A0N4VI95"/>
<keyword evidence="3 6" id="KW-1133">Transmembrane helix</keyword>
<dbReference type="EMBL" id="UXUI01010365">
    <property type="protein sequence ID" value="VDD95140.1"/>
    <property type="molecule type" value="Genomic_DNA"/>
</dbReference>
<evidence type="ECO:0000256" key="3">
    <source>
        <dbReference type="ARBA" id="ARBA00022989"/>
    </source>
</evidence>
<dbReference type="WBParaSite" id="EVEC_0001054801-mRNA-1">
    <property type="protein sequence ID" value="EVEC_0001054801-mRNA-1"/>
    <property type="gene ID" value="EVEC_0001054801"/>
</dbReference>
<dbReference type="SMART" id="SM01160">
    <property type="entry name" value="DUF1751"/>
    <property type="match status" value="1"/>
</dbReference>
<evidence type="ECO:0000256" key="5">
    <source>
        <dbReference type="SAM" id="MobiDB-lite"/>
    </source>
</evidence>
<feature type="transmembrane region" description="Helical" evidence="6">
    <location>
        <begin position="153"/>
        <end position="178"/>
    </location>
</feature>
<dbReference type="PANTHER" id="PTHR13377:SF3">
    <property type="entry name" value="TRANSMEMBRANE PROTEIN 115"/>
    <property type="match status" value="1"/>
</dbReference>
<dbReference type="SUPFAM" id="SSF144091">
    <property type="entry name" value="Rhomboid-like"/>
    <property type="match status" value="1"/>
</dbReference>
<keyword evidence="2 6" id="KW-0812">Transmembrane</keyword>
<feature type="region of interest" description="Disordered" evidence="5">
    <location>
        <begin position="316"/>
        <end position="344"/>
    </location>
</feature>
<dbReference type="Proteomes" id="UP000274131">
    <property type="component" value="Unassembled WGS sequence"/>
</dbReference>
<feature type="transmembrane region" description="Helical" evidence="6">
    <location>
        <begin position="115"/>
        <end position="133"/>
    </location>
</feature>